<dbReference type="PROSITE" id="PS51411">
    <property type="entry name" value="PSP1_C"/>
    <property type="match status" value="1"/>
</dbReference>
<dbReference type="InterPro" id="IPR047767">
    <property type="entry name" value="PSP1-like"/>
</dbReference>
<evidence type="ECO:0000313" key="3">
    <source>
        <dbReference type="Proteomes" id="UP000215383"/>
    </source>
</evidence>
<dbReference type="OrthoDB" id="9779344at2"/>
<dbReference type="GeneID" id="78506291"/>
<proteinExistence type="predicted"/>
<protein>
    <submittedName>
        <fullName evidence="2">PSP1 C-terminal conserved region</fullName>
    </submittedName>
</protein>
<sequence length="275" mass="30795">MQTVVGVRFKKACKIYYFSPGELVLEQGDGVVVKTARGVEFGTVVIGPRDVLDSEVVQPLKEVQRKATDEDRAKLAENNIKEQEAYKICEEKIQNRQLPMKLISVEYTLDVNKIIFYFTADGRIDFRELVKDLAAIFHTRIELRQIGVRDEAKLLGGIGCCGRPLCCATFLGDFEPVSIRMAKDQSLSLNPTKISGICGRLMCCLKYENDLYQGCNKHNSIVTPPKQGSRVVSIEGEGKAISINTQKRTVTVLLDTKKTIVASWEDVIEKDEDDI</sequence>
<dbReference type="Pfam" id="PF04468">
    <property type="entry name" value="PSP1"/>
    <property type="match status" value="1"/>
</dbReference>
<dbReference type="EMBL" id="LT906446">
    <property type="protein sequence ID" value="SNU94719.1"/>
    <property type="molecule type" value="Genomic_DNA"/>
</dbReference>
<dbReference type="Proteomes" id="UP000215383">
    <property type="component" value="Chromosome 1"/>
</dbReference>
<reference evidence="2 3" key="1">
    <citation type="submission" date="2017-06" db="EMBL/GenBank/DDBJ databases">
        <authorList>
            <consortium name="Pathogen Informatics"/>
        </authorList>
    </citation>
    <scope>NUCLEOTIDE SEQUENCE [LARGE SCALE GENOMIC DNA]</scope>
    <source>
        <strain evidence="2 3">NCTC10570</strain>
    </source>
</reference>
<name>A0A239TB34_9FIRM</name>
<evidence type="ECO:0000259" key="1">
    <source>
        <dbReference type="PROSITE" id="PS51411"/>
    </source>
</evidence>
<dbReference type="InterPro" id="IPR007557">
    <property type="entry name" value="PSP1_C"/>
</dbReference>
<dbReference type="AlphaFoldDB" id="A0A239TB34"/>
<dbReference type="eggNOG" id="COG1774">
    <property type="taxonomic scope" value="Bacteria"/>
</dbReference>
<dbReference type="RefSeq" id="WP_027890498.1">
    <property type="nucleotide sequence ID" value="NZ_CASFMS010000032.1"/>
</dbReference>
<gene>
    <name evidence="2" type="primary">tpl</name>
    <name evidence="2" type="ORF">SAMEA4364220_00253</name>
</gene>
<organism evidence="2 3">
    <name type="scientific">Megamonas hypermegale</name>
    <dbReference type="NCBI Taxonomy" id="158847"/>
    <lineage>
        <taxon>Bacteria</taxon>
        <taxon>Bacillati</taxon>
        <taxon>Bacillota</taxon>
        <taxon>Negativicutes</taxon>
        <taxon>Selenomonadales</taxon>
        <taxon>Selenomonadaceae</taxon>
        <taxon>Megamonas</taxon>
    </lineage>
</organism>
<accession>A0A239TB34</accession>
<dbReference type="GO" id="GO:0005737">
    <property type="term" value="C:cytoplasm"/>
    <property type="evidence" value="ECO:0007669"/>
    <property type="project" value="TreeGrafter"/>
</dbReference>
<feature type="domain" description="PSP1 C-terminal" evidence="1">
    <location>
        <begin position="61"/>
        <end position="146"/>
    </location>
</feature>
<evidence type="ECO:0000313" key="2">
    <source>
        <dbReference type="EMBL" id="SNU94719.1"/>
    </source>
</evidence>
<keyword evidence="3" id="KW-1185">Reference proteome</keyword>
<dbReference type="PANTHER" id="PTHR43830:SF3">
    <property type="entry name" value="PROTEIN PSP1"/>
    <property type="match status" value="1"/>
</dbReference>
<dbReference type="NCBIfam" id="NF041131">
    <property type="entry name" value="RicT_YaaT_fam"/>
    <property type="match status" value="1"/>
</dbReference>
<dbReference type="PANTHER" id="PTHR43830">
    <property type="entry name" value="PROTEIN PSP1"/>
    <property type="match status" value="1"/>
</dbReference>